<dbReference type="InterPro" id="IPR036195">
    <property type="entry name" value="AbfB_ABD_sf"/>
</dbReference>
<dbReference type="Pfam" id="PF05270">
    <property type="entry name" value="AbfB"/>
    <property type="match status" value="1"/>
</dbReference>
<evidence type="ECO:0000256" key="2">
    <source>
        <dbReference type="SAM" id="SignalP"/>
    </source>
</evidence>
<dbReference type="EMBL" id="LFXA01000018">
    <property type="protein sequence ID" value="KNB49500.1"/>
    <property type="molecule type" value="Genomic_DNA"/>
</dbReference>
<feature type="chain" id="PRO_5039242991" description="Alpha-L-arabinofuranosidase B arabinose-binding domain-containing protein" evidence="2">
    <location>
        <begin position="27"/>
        <end position="521"/>
    </location>
</feature>
<dbReference type="InterPro" id="IPR007934">
    <property type="entry name" value="AbfB_ABD"/>
</dbReference>
<dbReference type="SUPFAM" id="SSF110221">
    <property type="entry name" value="AbfB domain"/>
    <property type="match status" value="1"/>
</dbReference>
<keyword evidence="2" id="KW-0732">Signal</keyword>
<feature type="signal peptide" evidence="2">
    <location>
        <begin position="1"/>
        <end position="26"/>
    </location>
</feature>
<feature type="coiled-coil region" evidence="1">
    <location>
        <begin position="206"/>
        <end position="241"/>
    </location>
</feature>
<dbReference type="OrthoDB" id="3635032at2"/>
<protein>
    <recommendedName>
        <fullName evidence="3">Alpha-L-arabinofuranosidase B arabinose-binding domain-containing protein</fullName>
    </recommendedName>
</protein>
<reference evidence="5" key="1">
    <citation type="submission" date="2015-07" db="EMBL/GenBank/DDBJ databases">
        <title>Draft genome sequence of Streptomyces sp. CMAA 1322, a bacterium isolated from Caatinga biome, from dry forest semiarid of Brazil.</title>
        <authorList>
            <person name="Santos S.N."/>
            <person name="Gacesa R."/>
            <person name="Taketani R.G."/>
            <person name="Long P.F."/>
            <person name="Melo I.S."/>
        </authorList>
    </citation>
    <scope>NUCLEOTIDE SEQUENCE [LARGE SCALE GENOMIC DNA]</scope>
    <source>
        <strain evidence="5">CMAA 1322</strain>
    </source>
</reference>
<feature type="domain" description="Alpha-L-arabinofuranosidase B arabinose-binding" evidence="3">
    <location>
        <begin position="395"/>
        <end position="515"/>
    </location>
</feature>
<keyword evidence="1" id="KW-0175">Coiled coil</keyword>
<dbReference type="AlphaFoldDB" id="A0A0K9X7S5"/>
<dbReference type="GO" id="GO:0046556">
    <property type="term" value="F:alpha-L-arabinofuranosidase activity"/>
    <property type="evidence" value="ECO:0007669"/>
    <property type="project" value="InterPro"/>
</dbReference>
<dbReference type="GO" id="GO:0046373">
    <property type="term" value="P:L-arabinose metabolic process"/>
    <property type="evidence" value="ECO:0007669"/>
    <property type="project" value="InterPro"/>
</dbReference>
<gene>
    <name evidence="4" type="ORF">AC230_30190</name>
</gene>
<name>A0A0K9X7S5_9ACTN</name>
<comment type="caution">
    <text evidence="4">The sequence shown here is derived from an EMBL/GenBank/DDBJ whole genome shotgun (WGS) entry which is preliminary data.</text>
</comment>
<dbReference type="CDD" id="cd23265">
    <property type="entry name" value="beta-trefoil_ABD_ABFB-like"/>
    <property type="match status" value="1"/>
</dbReference>
<evidence type="ECO:0000256" key="1">
    <source>
        <dbReference type="SAM" id="Coils"/>
    </source>
</evidence>
<dbReference type="PATRIC" id="fig|1678637.3.peg.6430"/>
<organism evidence="4 5">
    <name type="scientific">Streptomyces caatingaensis</name>
    <dbReference type="NCBI Taxonomy" id="1678637"/>
    <lineage>
        <taxon>Bacteria</taxon>
        <taxon>Bacillati</taxon>
        <taxon>Actinomycetota</taxon>
        <taxon>Actinomycetes</taxon>
        <taxon>Kitasatosporales</taxon>
        <taxon>Streptomycetaceae</taxon>
        <taxon>Streptomyces</taxon>
    </lineage>
</organism>
<evidence type="ECO:0000259" key="3">
    <source>
        <dbReference type="Pfam" id="PF05270"/>
    </source>
</evidence>
<accession>A0A0K9X7S5</accession>
<proteinExistence type="predicted"/>
<dbReference type="STRING" id="1678637.AC230_30190"/>
<sequence>MHKRHRASTRVRRIVTRGLVTTTTLAAVTGVVAQEAALAAPRGAVAPADAIGTDGEQRIAAAAVIDFFPSSANLQLSDYDFVRLLWQKAGESGEKWTAVRTAAEAAMASSSAEDHVRFIVTGIAEAGKTDRKRQDDQAEADRAARLAKSQALLAVGIPSTPELLALSDDNFIRAVIKYSAAGSEVQKAGAKALAGNAADWREFIVNGAREAHNRDIENELKEIEEKNRQEAERKKEQAARKNVAALFRMTPTEAMLTLGDDNFIRELLRTAPEDLRGSELYTAAQRTVLSSDPAEWKKFIHSGAEEAYKRDDEIRRKKLAEANRGDVRKIMALAENGGVNPGLVDAARKALAGDDEEVARFLKPDSLNRARRQSLRVSVGPQAGWYVRGSAPDGDYGYIGPVDAKSKQAAREEATWVIVPALASNPGCFSFESVRKPGYYLWSESKGNGIVRIVGDDGSAEFKGNATWCRREGFAGTGTSFELASWPGVYLRSGYGQLYVGASGEQFDQEATWTVAPPLAR</sequence>
<keyword evidence="5" id="KW-1185">Reference proteome</keyword>
<dbReference type="Gene3D" id="2.80.10.50">
    <property type="match status" value="1"/>
</dbReference>
<evidence type="ECO:0000313" key="5">
    <source>
        <dbReference type="Proteomes" id="UP000037288"/>
    </source>
</evidence>
<evidence type="ECO:0000313" key="4">
    <source>
        <dbReference type="EMBL" id="KNB49500.1"/>
    </source>
</evidence>
<dbReference type="Proteomes" id="UP000037288">
    <property type="component" value="Unassembled WGS sequence"/>
</dbReference>